<dbReference type="RefSeq" id="WP_222160295.1">
    <property type="nucleotide sequence ID" value="NZ_CP081864.1"/>
</dbReference>
<feature type="domain" description="HTH araC/xylS-type" evidence="5">
    <location>
        <begin position="172"/>
        <end position="269"/>
    </location>
</feature>
<keyword evidence="2" id="KW-0238">DNA-binding</keyword>
<dbReference type="InterPro" id="IPR018060">
    <property type="entry name" value="HTH_AraC"/>
</dbReference>
<evidence type="ECO:0000256" key="2">
    <source>
        <dbReference type="ARBA" id="ARBA00023125"/>
    </source>
</evidence>
<sequence length="279" mass="31150">MSAVHRVKQAYWFSPRLPQVECRSTWCSSQGYKTHTHTQLSLGLIVAGSTVCHYRGADHLLHAGEMVLIDPHAPHSCTPLPGQTRSYHMFYLDAAWCQALLAEQSGQPVAAIHCQPVRVQDPMLFSDSLQLLNSLARHDINSATPQLNALVSTLLSRYCSAQQPLAEQSTTRYMRQRLLSNLQTSPSLATLAQELHLRRETLVRHFREDTGITPMAFLNNARIEYAKTLIKQGVWLADAGYQSGFSDQSHFHKIFVLHTAATPGQYQQANESSSATITI</sequence>
<evidence type="ECO:0000256" key="4">
    <source>
        <dbReference type="ARBA" id="ARBA00023163"/>
    </source>
</evidence>
<keyword evidence="7" id="KW-1185">Reference proteome</keyword>
<dbReference type="SUPFAM" id="SSF51215">
    <property type="entry name" value="Regulatory protein AraC"/>
    <property type="match status" value="1"/>
</dbReference>
<keyword evidence="3" id="KW-0010">Activator</keyword>
<dbReference type="InterPro" id="IPR018062">
    <property type="entry name" value="HTH_AraC-typ_CS"/>
</dbReference>
<reference evidence="6 7" key="1">
    <citation type="submission" date="2021-08" db="EMBL/GenBank/DDBJ databases">
        <title>Culture and genomic analysis of Symbiopectobacterium purcellii sp. nov. gen. nov., isolated from the leafhopper Empoasca decipiens.</title>
        <authorList>
            <person name="Nadal-Jimenez P."/>
            <person name="Siozios S."/>
            <person name="Halliday N."/>
            <person name="Camara M."/>
            <person name="Hurst G.D.D."/>
        </authorList>
    </citation>
    <scope>NUCLEOTIDE SEQUENCE [LARGE SCALE GENOMIC DNA]</scope>
    <source>
        <strain evidence="6 7">SyEd1</strain>
    </source>
</reference>
<dbReference type="InterPro" id="IPR009057">
    <property type="entry name" value="Homeodomain-like_sf"/>
</dbReference>
<dbReference type="Proteomes" id="UP000825886">
    <property type="component" value="Chromosome"/>
</dbReference>
<keyword evidence="1" id="KW-0805">Transcription regulation</keyword>
<dbReference type="InterPro" id="IPR050204">
    <property type="entry name" value="AraC_XylS_family_regulators"/>
</dbReference>
<dbReference type="InterPro" id="IPR003313">
    <property type="entry name" value="AraC-bd"/>
</dbReference>
<dbReference type="PROSITE" id="PS01124">
    <property type="entry name" value="HTH_ARAC_FAMILY_2"/>
    <property type="match status" value="1"/>
</dbReference>
<dbReference type="Pfam" id="PF02311">
    <property type="entry name" value="AraC_binding"/>
    <property type="match status" value="1"/>
</dbReference>
<dbReference type="PROSITE" id="PS00041">
    <property type="entry name" value="HTH_ARAC_FAMILY_1"/>
    <property type="match status" value="1"/>
</dbReference>
<proteinExistence type="predicted"/>
<accession>A0ABX9AQ01</accession>
<dbReference type="Gene3D" id="2.60.120.10">
    <property type="entry name" value="Jelly Rolls"/>
    <property type="match status" value="1"/>
</dbReference>
<keyword evidence="4" id="KW-0804">Transcription</keyword>
<dbReference type="Pfam" id="PF12833">
    <property type="entry name" value="HTH_18"/>
    <property type="match status" value="1"/>
</dbReference>
<dbReference type="Gene3D" id="1.10.10.60">
    <property type="entry name" value="Homeodomain-like"/>
    <property type="match status" value="2"/>
</dbReference>
<evidence type="ECO:0000313" key="7">
    <source>
        <dbReference type="Proteomes" id="UP000825886"/>
    </source>
</evidence>
<name>A0ABX9AQ01_9ENTR</name>
<dbReference type="PANTHER" id="PTHR46796">
    <property type="entry name" value="HTH-TYPE TRANSCRIPTIONAL ACTIVATOR RHAS-RELATED"/>
    <property type="match status" value="1"/>
</dbReference>
<evidence type="ECO:0000259" key="5">
    <source>
        <dbReference type="PROSITE" id="PS01124"/>
    </source>
</evidence>
<dbReference type="InterPro" id="IPR037923">
    <property type="entry name" value="HTH-like"/>
</dbReference>
<organism evidence="6 7">
    <name type="scientific">Symbiopectobacterium purcellii</name>
    <dbReference type="NCBI Taxonomy" id="2871826"/>
    <lineage>
        <taxon>Bacteria</taxon>
        <taxon>Pseudomonadati</taxon>
        <taxon>Pseudomonadota</taxon>
        <taxon>Gammaproteobacteria</taxon>
        <taxon>Enterobacterales</taxon>
        <taxon>Enterobacteriaceae</taxon>
    </lineage>
</organism>
<dbReference type="InterPro" id="IPR014710">
    <property type="entry name" value="RmlC-like_jellyroll"/>
</dbReference>
<dbReference type="PANTHER" id="PTHR46796:SF2">
    <property type="entry name" value="TRANSCRIPTIONAL REGULATORY PROTEIN"/>
    <property type="match status" value="1"/>
</dbReference>
<dbReference type="SMART" id="SM00342">
    <property type="entry name" value="HTH_ARAC"/>
    <property type="match status" value="1"/>
</dbReference>
<dbReference type="EMBL" id="CP081864">
    <property type="protein sequence ID" value="QZN97264.1"/>
    <property type="molecule type" value="Genomic_DNA"/>
</dbReference>
<evidence type="ECO:0000256" key="1">
    <source>
        <dbReference type="ARBA" id="ARBA00023015"/>
    </source>
</evidence>
<evidence type="ECO:0000313" key="6">
    <source>
        <dbReference type="EMBL" id="QZN97264.1"/>
    </source>
</evidence>
<gene>
    <name evidence="6" type="ORF">K6K13_07910</name>
</gene>
<evidence type="ECO:0000256" key="3">
    <source>
        <dbReference type="ARBA" id="ARBA00023159"/>
    </source>
</evidence>
<protein>
    <submittedName>
        <fullName evidence="6">AraC family transcriptional regulator</fullName>
    </submittedName>
</protein>
<dbReference type="SUPFAM" id="SSF46689">
    <property type="entry name" value="Homeodomain-like"/>
    <property type="match status" value="2"/>
</dbReference>